<dbReference type="RefSeq" id="XP_025598249.1">
    <property type="nucleotide sequence ID" value="XM_025742475.1"/>
</dbReference>
<feature type="compositionally biased region" description="Low complexity" evidence="2">
    <location>
        <begin position="116"/>
        <end position="127"/>
    </location>
</feature>
<feature type="compositionally biased region" description="Low complexity" evidence="2">
    <location>
        <begin position="333"/>
        <end position="350"/>
    </location>
</feature>
<sequence length="437" mass="44852">MDDSVAQFTSITGCEAERAKFFLDAAGGDVEMAVANYFESGGDTATAGTPAAAAADDEEDEPVASSAPAASSTGPRTLSGAPAEPMPEGWGRPAASAAPARSGAGGFTAGGGRGGIATFRDLAAAQGSGSGGPSGPAGDDSDDESDDGRDPANFYAGGERSGLNVVNPNRGARGPQPDVVADILRQAQEAGARGPDPEEEGTLSRTGGTGPSFSGRGRTIGQEAEEEDELAGAEEEEAPVAEETVIRHLTFWQDGFSVEDGPLMRYDDPAHAQTLAQINNGRAPLALLGVRFGQPVELRVARRTDEKYTPPPPAPMKPFGGSGQRLGSPAPTPSSSAQPAAAPATRAPNPTNVAFEIDDAQPTTTLQIRLIDGQRVSARFNTSHTVADIRRWIDASHPNPSRSYVLQASFPPKPIADETQSIQAAGLAGSVVIQKGT</sequence>
<dbReference type="AlphaFoldDB" id="A0A316Z859"/>
<feature type="domain" description="SEP" evidence="4">
    <location>
        <begin position="244"/>
        <end position="309"/>
    </location>
</feature>
<evidence type="ECO:0000313" key="5">
    <source>
        <dbReference type="EMBL" id="PWN97970.1"/>
    </source>
</evidence>
<keyword evidence="1" id="KW-0833">Ubl conjugation pathway</keyword>
<dbReference type="Proteomes" id="UP000245946">
    <property type="component" value="Unassembled WGS sequence"/>
</dbReference>
<dbReference type="Gene3D" id="3.30.420.210">
    <property type="entry name" value="SEP domain"/>
    <property type="match status" value="1"/>
</dbReference>
<dbReference type="InterPro" id="IPR009060">
    <property type="entry name" value="UBA-like_sf"/>
</dbReference>
<feature type="compositionally biased region" description="Low complexity" evidence="2">
    <location>
        <begin position="91"/>
        <end position="102"/>
    </location>
</feature>
<proteinExistence type="predicted"/>
<dbReference type="SUPFAM" id="SSF54236">
    <property type="entry name" value="Ubiquitin-like"/>
    <property type="match status" value="1"/>
</dbReference>
<evidence type="ECO:0000259" key="4">
    <source>
        <dbReference type="PROSITE" id="PS51399"/>
    </source>
</evidence>
<dbReference type="GO" id="GO:0005634">
    <property type="term" value="C:nucleus"/>
    <property type="evidence" value="ECO:0007669"/>
    <property type="project" value="TreeGrafter"/>
</dbReference>
<dbReference type="GO" id="GO:0031468">
    <property type="term" value="P:nuclear membrane reassembly"/>
    <property type="evidence" value="ECO:0007669"/>
    <property type="project" value="TreeGrafter"/>
</dbReference>
<dbReference type="EMBL" id="KZ819293">
    <property type="protein sequence ID" value="PWN97970.1"/>
    <property type="molecule type" value="Genomic_DNA"/>
</dbReference>
<feature type="compositionally biased region" description="Acidic residues" evidence="2">
    <location>
        <begin position="223"/>
        <end position="240"/>
    </location>
</feature>
<evidence type="ECO:0000256" key="2">
    <source>
        <dbReference type="SAM" id="MobiDB-lite"/>
    </source>
</evidence>
<dbReference type="GeneID" id="37270019"/>
<evidence type="ECO:0000259" key="3">
    <source>
        <dbReference type="PROSITE" id="PS50033"/>
    </source>
</evidence>
<dbReference type="OrthoDB" id="25887at2759"/>
<dbReference type="PANTHER" id="PTHR23333:SF20">
    <property type="entry name" value="NSFL1 COFACTOR P47"/>
    <property type="match status" value="1"/>
</dbReference>
<dbReference type="STRING" id="58919.A0A316Z859"/>
<dbReference type="PROSITE" id="PS50033">
    <property type="entry name" value="UBX"/>
    <property type="match status" value="1"/>
</dbReference>
<dbReference type="PANTHER" id="PTHR23333">
    <property type="entry name" value="UBX DOMAIN CONTAINING PROTEIN"/>
    <property type="match status" value="1"/>
</dbReference>
<dbReference type="Gene3D" id="1.10.8.10">
    <property type="entry name" value="DNA helicase RuvA subunit, C-terminal domain"/>
    <property type="match status" value="1"/>
</dbReference>
<dbReference type="FunFam" id="3.30.420.210:FF:000002">
    <property type="entry name" value="UBX domain-containing protein 1"/>
    <property type="match status" value="1"/>
</dbReference>
<dbReference type="Pfam" id="PF00789">
    <property type="entry name" value="UBX"/>
    <property type="match status" value="1"/>
</dbReference>
<name>A0A316Z859_9BASI</name>
<dbReference type="Pfam" id="PF14555">
    <property type="entry name" value="UBA_4"/>
    <property type="match status" value="1"/>
</dbReference>
<reference evidence="5 6" key="1">
    <citation type="journal article" date="2018" name="Mol. Biol. Evol.">
        <title>Broad Genomic Sampling Reveals a Smut Pathogenic Ancestry of the Fungal Clade Ustilaginomycotina.</title>
        <authorList>
            <person name="Kijpornyongpan T."/>
            <person name="Mondo S.J."/>
            <person name="Barry K."/>
            <person name="Sandor L."/>
            <person name="Lee J."/>
            <person name="Lipzen A."/>
            <person name="Pangilinan J."/>
            <person name="LaButti K."/>
            <person name="Hainaut M."/>
            <person name="Henrissat B."/>
            <person name="Grigoriev I.V."/>
            <person name="Spatafora J.W."/>
            <person name="Aime M.C."/>
        </authorList>
    </citation>
    <scope>NUCLEOTIDE SEQUENCE [LARGE SCALE GENOMIC DNA]</scope>
    <source>
        <strain evidence="5 6">MCA 4186</strain>
    </source>
</reference>
<dbReference type="GO" id="GO:0043161">
    <property type="term" value="P:proteasome-mediated ubiquitin-dependent protein catabolic process"/>
    <property type="evidence" value="ECO:0007669"/>
    <property type="project" value="TreeGrafter"/>
</dbReference>
<feature type="compositionally biased region" description="Low complexity" evidence="2">
    <location>
        <begin position="63"/>
        <end position="72"/>
    </location>
</feature>
<feature type="region of interest" description="Disordered" evidence="2">
    <location>
        <begin position="40"/>
        <end position="242"/>
    </location>
</feature>
<feature type="domain" description="UBX" evidence="3">
    <location>
        <begin position="359"/>
        <end position="435"/>
    </location>
</feature>
<keyword evidence="6" id="KW-1185">Reference proteome</keyword>
<dbReference type="GO" id="GO:0007030">
    <property type="term" value="P:Golgi organization"/>
    <property type="evidence" value="ECO:0007669"/>
    <property type="project" value="TreeGrafter"/>
</dbReference>
<organism evidence="5 6">
    <name type="scientific">Tilletiopsis washingtonensis</name>
    <dbReference type="NCBI Taxonomy" id="58919"/>
    <lineage>
        <taxon>Eukaryota</taxon>
        <taxon>Fungi</taxon>
        <taxon>Dikarya</taxon>
        <taxon>Basidiomycota</taxon>
        <taxon>Ustilaginomycotina</taxon>
        <taxon>Exobasidiomycetes</taxon>
        <taxon>Entylomatales</taxon>
        <taxon>Entylomatales incertae sedis</taxon>
        <taxon>Tilletiopsis</taxon>
    </lineage>
</organism>
<dbReference type="SUPFAM" id="SSF46934">
    <property type="entry name" value="UBA-like"/>
    <property type="match status" value="1"/>
</dbReference>
<dbReference type="Gene3D" id="3.10.20.90">
    <property type="entry name" value="Phosphatidylinositol 3-kinase Catalytic Subunit, Chain A, domain 1"/>
    <property type="match status" value="1"/>
</dbReference>
<dbReference type="GO" id="GO:0005829">
    <property type="term" value="C:cytosol"/>
    <property type="evidence" value="ECO:0007669"/>
    <property type="project" value="TreeGrafter"/>
</dbReference>
<feature type="region of interest" description="Disordered" evidence="2">
    <location>
        <begin position="302"/>
        <end position="350"/>
    </location>
</feature>
<dbReference type="FunFam" id="3.10.20.90:FF:000179">
    <property type="entry name" value="Plant UBX domain-containing protein 4"/>
    <property type="match status" value="1"/>
</dbReference>
<feature type="compositionally biased region" description="Low complexity" evidence="2">
    <location>
        <begin position="40"/>
        <end position="54"/>
    </location>
</feature>
<protein>
    <submittedName>
        <fullName evidence="5">SEP-domain-containing protein</fullName>
    </submittedName>
</protein>
<accession>A0A316Z859</accession>
<dbReference type="GO" id="GO:0043130">
    <property type="term" value="F:ubiquitin binding"/>
    <property type="evidence" value="ECO:0007669"/>
    <property type="project" value="TreeGrafter"/>
</dbReference>
<dbReference type="InterPro" id="IPR001012">
    <property type="entry name" value="UBX_dom"/>
</dbReference>
<dbReference type="InterPro" id="IPR012989">
    <property type="entry name" value="SEP_domain"/>
</dbReference>
<dbReference type="SMART" id="SM00166">
    <property type="entry name" value="UBX"/>
    <property type="match status" value="1"/>
</dbReference>
<evidence type="ECO:0000256" key="1">
    <source>
        <dbReference type="ARBA" id="ARBA00022786"/>
    </source>
</evidence>
<feature type="compositionally biased region" description="Gly residues" evidence="2">
    <location>
        <begin position="103"/>
        <end position="115"/>
    </location>
</feature>
<dbReference type="InterPro" id="IPR036241">
    <property type="entry name" value="NSFL1C_SEP_dom_sf"/>
</dbReference>
<evidence type="ECO:0000313" key="6">
    <source>
        <dbReference type="Proteomes" id="UP000245946"/>
    </source>
</evidence>
<dbReference type="CDD" id="cd14348">
    <property type="entry name" value="UBA_p47"/>
    <property type="match status" value="1"/>
</dbReference>
<gene>
    <name evidence="5" type="ORF">FA09DRAFT_330129</name>
</gene>
<dbReference type="CDD" id="cd01770">
    <property type="entry name" value="UBX_UBXN2"/>
    <property type="match status" value="1"/>
</dbReference>
<dbReference type="SUPFAM" id="SSF102848">
    <property type="entry name" value="NSFL1 (p97 ATPase) cofactor p47, SEP domain"/>
    <property type="match status" value="1"/>
</dbReference>
<dbReference type="InterPro" id="IPR029071">
    <property type="entry name" value="Ubiquitin-like_domsf"/>
</dbReference>
<dbReference type="PROSITE" id="PS51399">
    <property type="entry name" value="SEP"/>
    <property type="match status" value="1"/>
</dbReference>
<dbReference type="GO" id="GO:0000045">
    <property type="term" value="P:autophagosome assembly"/>
    <property type="evidence" value="ECO:0007669"/>
    <property type="project" value="TreeGrafter"/>
</dbReference>
<dbReference type="Pfam" id="PF08059">
    <property type="entry name" value="SEP"/>
    <property type="match status" value="1"/>
</dbReference>
<dbReference type="SMART" id="SM00553">
    <property type="entry name" value="SEP"/>
    <property type="match status" value="1"/>
</dbReference>
<dbReference type="GO" id="GO:0061025">
    <property type="term" value="P:membrane fusion"/>
    <property type="evidence" value="ECO:0007669"/>
    <property type="project" value="TreeGrafter"/>
</dbReference>